<protein>
    <submittedName>
        <fullName evidence="4">TerB N-terminal domain-containing protein</fullName>
    </submittedName>
</protein>
<feature type="domain" description="TerB N-terminal" evidence="2">
    <location>
        <begin position="1"/>
        <end position="190"/>
    </location>
</feature>
<dbReference type="InterPro" id="IPR025266">
    <property type="entry name" value="TerB_N"/>
</dbReference>
<organism evidence="4 5">
    <name type="scientific">Blastococcus jejuensis</name>
    <dbReference type="NCBI Taxonomy" id="351224"/>
    <lineage>
        <taxon>Bacteria</taxon>
        <taxon>Bacillati</taxon>
        <taxon>Actinomycetota</taxon>
        <taxon>Actinomycetes</taxon>
        <taxon>Geodermatophilales</taxon>
        <taxon>Geodermatophilaceae</taxon>
        <taxon>Blastococcus</taxon>
    </lineage>
</organism>
<dbReference type="InterPro" id="IPR007791">
    <property type="entry name" value="DjlA_N"/>
</dbReference>
<dbReference type="CDD" id="cd07176">
    <property type="entry name" value="terB"/>
    <property type="match status" value="1"/>
</dbReference>
<dbReference type="Pfam" id="PF05099">
    <property type="entry name" value="TerB"/>
    <property type="match status" value="1"/>
</dbReference>
<reference evidence="5" key="1">
    <citation type="journal article" date="2019" name="Int. J. Syst. Evol. Microbiol.">
        <title>The Global Catalogue of Microorganisms (GCM) 10K type strain sequencing project: providing services to taxonomists for standard genome sequencing and annotation.</title>
        <authorList>
            <consortium name="The Broad Institute Genomics Platform"/>
            <consortium name="The Broad Institute Genome Sequencing Center for Infectious Disease"/>
            <person name="Wu L."/>
            <person name="Ma J."/>
        </authorList>
    </citation>
    <scope>NUCLEOTIDE SEQUENCE [LARGE SCALE GENOMIC DNA]</scope>
    <source>
        <strain evidence="5">JCM 15614</strain>
    </source>
</reference>
<dbReference type="SUPFAM" id="SSF158682">
    <property type="entry name" value="TerB-like"/>
    <property type="match status" value="1"/>
</dbReference>
<accession>A0ABP6P0S4</accession>
<dbReference type="Pfam" id="PF13208">
    <property type="entry name" value="TerB_N"/>
    <property type="match status" value="1"/>
</dbReference>
<name>A0ABP6P0S4_9ACTN</name>
<dbReference type="InterPro" id="IPR028932">
    <property type="entry name" value="TerB-C"/>
</dbReference>
<evidence type="ECO:0000259" key="1">
    <source>
        <dbReference type="Pfam" id="PF05099"/>
    </source>
</evidence>
<feature type="domain" description="TerB-C" evidence="3">
    <location>
        <begin position="557"/>
        <end position="675"/>
    </location>
</feature>
<dbReference type="EMBL" id="BAAAVV010000003">
    <property type="protein sequence ID" value="GAA3164020.1"/>
    <property type="molecule type" value="Genomic_DNA"/>
</dbReference>
<sequence length="678" mass="71107">MLYVGRHLPAANGFGQDPALIDPRLPADFRRPDWAAETVGYWPAYCDITPGARAAYLTWLAGGRREPNVPISWPFLFFYGLERRVLVDTAHGEDSHELPAIAAEVRRLLEIYGESASFRGYATRFLQLLDFSATSTGDLTPPPRTGDRWEVPMTLRTGLGELAVTGTPVSADWALAWAYYHPEIYSRTPATRCAPEFDTLFRTRYAAQHGAGLTVRATKKVLQFDYRSASAGIGRAEVSTTLPDVLTQAVPSKKLAALVEECTTSLDAYSRYLGRNPDGRGTLAAAALLPPELTDSAGGEDLARLSSFVDAALDGQASAVIDAGELLAFWPLATPGKVAKAEAIALAQLLGVRGIGLEPDVRHGGPVPDPSGAVVLFRAEAGQPASPSSEYQAAALLMHLASAVTAADGHVSDAETSHLMAHLETALGFDAAERARLHAHLRWLLATPVKLTGLTKRLAALDQGQRENIGDFLTTVAATDGFVTPEEITMLTKVFKLLGLDPASVYSRVHAATTGGIRTAAVAPVTVRAAAPGAHAYAIPPAPSPGSDLGAARGGGAAAGVQLDAATVAAKLAETSAVAALLGSIFTDDDAPKPTPPPATGPCFAGLDAAHSTLLTVLAGRDSWARAELEVECAALGLLPDGAVDTLNEAAYERVGDPFVDGEDPITVDPGVAQEMQA</sequence>
<comment type="caution">
    <text evidence="4">The sequence shown here is derived from an EMBL/GenBank/DDBJ whole genome shotgun (WGS) entry which is preliminary data.</text>
</comment>
<keyword evidence="5" id="KW-1185">Reference proteome</keyword>
<evidence type="ECO:0000259" key="3">
    <source>
        <dbReference type="Pfam" id="PF15615"/>
    </source>
</evidence>
<dbReference type="Gene3D" id="1.10.3680.10">
    <property type="entry name" value="TerB-like"/>
    <property type="match status" value="1"/>
</dbReference>
<evidence type="ECO:0000313" key="5">
    <source>
        <dbReference type="Proteomes" id="UP001499924"/>
    </source>
</evidence>
<dbReference type="Pfam" id="PF15615">
    <property type="entry name" value="TerB_C"/>
    <property type="match status" value="1"/>
</dbReference>
<gene>
    <name evidence="4" type="ORF">GCM10010531_15230</name>
</gene>
<evidence type="ECO:0000259" key="2">
    <source>
        <dbReference type="Pfam" id="PF13208"/>
    </source>
</evidence>
<dbReference type="Proteomes" id="UP001499924">
    <property type="component" value="Unassembled WGS sequence"/>
</dbReference>
<feature type="domain" description="Co-chaperone DjlA N-terminal" evidence="1">
    <location>
        <begin position="397"/>
        <end position="504"/>
    </location>
</feature>
<evidence type="ECO:0000313" key="4">
    <source>
        <dbReference type="EMBL" id="GAA3164020.1"/>
    </source>
</evidence>
<dbReference type="InterPro" id="IPR029024">
    <property type="entry name" value="TerB-like"/>
</dbReference>
<proteinExistence type="predicted"/>